<dbReference type="Gene3D" id="3.40.1440.10">
    <property type="entry name" value="GIY-YIG endonuclease"/>
    <property type="match status" value="1"/>
</dbReference>
<dbReference type="SMART" id="SM00497">
    <property type="entry name" value="IENR1"/>
    <property type="match status" value="1"/>
</dbReference>
<geneLocation type="mitochondrion" evidence="2"/>
<keyword evidence="2" id="KW-0378">Hydrolase</keyword>
<keyword evidence="2" id="KW-0496">Mitochondrion</keyword>
<sequence>MLIALYFLLSINCSIEDNLELTLMSTPLLTPVLVYSDLKSEKSSILRDNKGKSGIYRWTNKVNGKIYIGSSVDLSKRLRNYFNVSYLSDLKDIMIIYKALLAHGFANFKLEILEYCNPSELIKKEQYYIDQLKPEYNILKVAGSSLGVKRSVETIAKIKAGALSRSEEALAKNREHLKILNASQKHKEHLANLNASLEHISKTAKPVCVINMDNGENIEYRSITQAANFYDVHPETIRRCIKNNKLLLNKYQITYK</sequence>
<reference evidence="2" key="1">
    <citation type="journal article" date="2016" name="PLoS ONE">
        <title>Intron Derived Size Polymorphism in the Mitochondrial Genomes of Closely Related Chrysoporthe Species.</title>
        <authorList>
            <person name="Kanzi A.M."/>
            <person name="Wingfield B.D."/>
            <person name="Steenkamp E.T."/>
            <person name="Naidoo S."/>
            <person name="van der Merwe N.A."/>
        </authorList>
    </citation>
    <scope>NUCLEOTIDE SEQUENCE</scope>
</reference>
<keyword evidence="2" id="KW-0255">Endonuclease</keyword>
<feature type="domain" description="GIY-YIG" evidence="1">
    <location>
        <begin position="51"/>
        <end position="138"/>
    </location>
</feature>
<dbReference type="InterPro" id="IPR006350">
    <property type="entry name" value="Intron_endoG1"/>
</dbReference>
<dbReference type="AlphaFoldDB" id="A0A191MWW9"/>
<dbReference type="SUPFAM" id="SSF82771">
    <property type="entry name" value="GIY-YIG endonuclease"/>
    <property type="match status" value="1"/>
</dbReference>
<dbReference type="Pfam" id="PF01541">
    <property type="entry name" value="GIY-YIG"/>
    <property type="match status" value="1"/>
</dbReference>
<dbReference type="InterPro" id="IPR036388">
    <property type="entry name" value="WH-like_DNA-bd_sf"/>
</dbReference>
<dbReference type="SMART" id="SM00465">
    <property type="entry name" value="GIYc"/>
    <property type="match status" value="1"/>
</dbReference>
<accession>A0A191MWW9</accession>
<dbReference type="CDD" id="cd10445">
    <property type="entry name" value="GIY-YIG_bI1_like"/>
    <property type="match status" value="1"/>
</dbReference>
<dbReference type="SUPFAM" id="SSF64496">
    <property type="entry name" value="DNA-binding domain of intron-encoded endonucleases"/>
    <property type="match status" value="1"/>
</dbReference>
<evidence type="ECO:0000313" key="2">
    <source>
        <dbReference type="EMBL" id="AMX22152.1"/>
    </source>
</evidence>
<gene>
    <name evidence="2" type="primary">orf256</name>
</gene>
<dbReference type="EMBL" id="KT380884">
    <property type="protein sequence ID" value="AMX22152.1"/>
    <property type="molecule type" value="Genomic_DNA"/>
</dbReference>
<dbReference type="InterPro" id="IPR035901">
    <property type="entry name" value="GIY-YIG_endonuc_sf"/>
</dbReference>
<dbReference type="GeneID" id="31078205"/>
<evidence type="ECO:0000259" key="1">
    <source>
        <dbReference type="PROSITE" id="PS50164"/>
    </source>
</evidence>
<dbReference type="PROSITE" id="PS50164">
    <property type="entry name" value="GIY_YIG"/>
    <property type="match status" value="1"/>
</dbReference>
<dbReference type="InterPro" id="IPR003647">
    <property type="entry name" value="Intron_nuc_1_rpt"/>
</dbReference>
<dbReference type="InterPro" id="IPR000305">
    <property type="entry name" value="GIY-YIG_endonuc"/>
</dbReference>
<dbReference type="NCBIfam" id="TIGR01453">
    <property type="entry name" value="grpIintron_endo"/>
    <property type="match status" value="1"/>
</dbReference>
<dbReference type="Gene3D" id="1.10.10.10">
    <property type="entry name" value="Winged helix-like DNA-binding domain superfamily/Winged helix DNA-binding domain"/>
    <property type="match status" value="1"/>
</dbReference>
<keyword evidence="2" id="KW-0540">Nuclease</keyword>
<organism evidence="2">
    <name type="scientific">Chrysoporthe deuterocubensis</name>
    <dbReference type="NCBI Taxonomy" id="764597"/>
    <lineage>
        <taxon>Eukaryota</taxon>
        <taxon>Fungi</taxon>
        <taxon>Dikarya</taxon>
        <taxon>Ascomycota</taxon>
        <taxon>Pezizomycotina</taxon>
        <taxon>Sordariomycetes</taxon>
        <taxon>Sordariomycetidae</taxon>
        <taxon>Diaporthales</taxon>
        <taxon>Cryphonectriaceae</taxon>
        <taxon>Cryphonectria-Endothia species complex</taxon>
        <taxon>Chrysoporthe</taxon>
    </lineage>
</organism>
<dbReference type="RefSeq" id="YP_009262077.1">
    <property type="nucleotide sequence ID" value="NC_030523.1"/>
</dbReference>
<protein>
    <submittedName>
        <fullName evidence="2">GIY-YIG endonuclease</fullName>
    </submittedName>
</protein>
<proteinExistence type="predicted"/>
<name>A0A191MWW9_9PEZI</name>
<dbReference type="GO" id="GO:0004519">
    <property type="term" value="F:endonuclease activity"/>
    <property type="evidence" value="ECO:0007669"/>
    <property type="project" value="UniProtKB-KW"/>
</dbReference>